<sequence length="91" mass="10050">MDGSPYRPPTEEEFEQVEAAFNDYYAFGDRFSLDDFPVIVIDEYETGDDSYGGRLAVVVDGGANATTYGFDDDGAFLASDALNEKRGEEVR</sequence>
<accession>A0A1H5UZU0</accession>
<protein>
    <submittedName>
        <fullName evidence="2">Uncharacterized protein</fullName>
    </submittedName>
</protein>
<reference evidence="2 3" key="1">
    <citation type="submission" date="2016-10" db="EMBL/GenBank/DDBJ databases">
        <authorList>
            <person name="de Groot N.N."/>
        </authorList>
    </citation>
    <scope>NUCLEOTIDE SEQUENCE [LARGE SCALE GENOMIC DNA]</scope>
    <source>
        <strain evidence="2 3">CGMCC 1.10331</strain>
    </source>
</reference>
<dbReference type="EMBL" id="CP031311">
    <property type="protein sequence ID" value="QCC46862.1"/>
    <property type="molecule type" value="Genomic_DNA"/>
</dbReference>
<gene>
    <name evidence="1" type="ORF">DV707_03805</name>
    <name evidence="2" type="ORF">SAMN04488133_0796</name>
</gene>
<dbReference type="AlphaFoldDB" id="A0A1H5UZU0"/>
<dbReference type="EMBL" id="FNVN01000001">
    <property type="protein sequence ID" value="SEF80625.1"/>
    <property type="molecule type" value="Genomic_DNA"/>
</dbReference>
<dbReference type="RefSeq" id="WP_103990537.1">
    <property type="nucleotide sequence ID" value="NZ_CP031311.1"/>
</dbReference>
<dbReference type="OrthoDB" id="303764at2157"/>
<evidence type="ECO:0000313" key="2">
    <source>
        <dbReference type="EMBL" id="SEF80625.1"/>
    </source>
</evidence>
<dbReference type="Proteomes" id="UP000236740">
    <property type="component" value="Unassembled WGS sequence"/>
</dbReference>
<evidence type="ECO:0000313" key="3">
    <source>
        <dbReference type="Proteomes" id="UP000236740"/>
    </source>
</evidence>
<evidence type="ECO:0000313" key="4">
    <source>
        <dbReference type="Proteomes" id="UP000296733"/>
    </source>
</evidence>
<dbReference type="Proteomes" id="UP000296733">
    <property type="component" value="Chromosome"/>
</dbReference>
<name>A0A1H5UZU0_9EURY</name>
<reference evidence="1 4" key="2">
    <citation type="journal article" date="2019" name="Nat. Commun.">
        <title>A new type of DNA phosphorothioation-based antiviral system in archaea.</title>
        <authorList>
            <person name="Xiong L."/>
            <person name="Liu S."/>
            <person name="Chen S."/>
            <person name="Xiao Y."/>
            <person name="Zhu B."/>
            <person name="Gao Y."/>
            <person name="Zhang Y."/>
            <person name="Chen B."/>
            <person name="Luo J."/>
            <person name="Deng Z."/>
            <person name="Chen X."/>
            <person name="Wang L."/>
            <person name="Chen S."/>
        </authorList>
    </citation>
    <scope>NUCLEOTIDE SEQUENCE [LARGE SCALE GENOMIC DNA]</scope>
    <source>
        <strain evidence="1 4">CGMCC 1.10331</strain>
    </source>
</reference>
<organism evidence="2 3">
    <name type="scientific">Halobellus limi</name>
    <dbReference type="NCBI Taxonomy" id="699433"/>
    <lineage>
        <taxon>Archaea</taxon>
        <taxon>Methanobacteriati</taxon>
        <taxon>Methanobacteriota</taxon>
        <taxon>Stenosarchaea group</taxon>
        <taxon>Halobacteria</taxon>
        <taxon>Halobacteriales</taxon>
        <taxon>Haloferacaceae</taxon>
        <taxon>Halobellus</taxon>
    </lineage>
</organism>
<dbReference type="GeneID" id="39857183"/>
<proteinExistence type="predicted"/>
<keyword evidence="3" id="KW-1185">Reference proteome</keyword>
<dbReference type="KEGG" id="hlm:DV707_03805"/>
<evidence type="ECO:0000313" key="1">
    <source>
        <dbReference type="EMBL" id="QCC46862.1"/>
    </source>
</evidence>